<dbReference type="EMBL" id="LAZR01005767">
    <property type="protein sequence ID" value="KKM97281.1"/>
    <property type="molecule type" value="Genomic_DNA"/>
</dbReference>
<dbReference type="AlphaFoldDB" id="A0A0F9MD71"/>
<accession>A0A0F9MD71</accession>
<dbReference type="PANTHER" id="PTHR33121">
    <property type="entry name" value="CYCLIC DI-GMP PHOSPHODIESTERASE PDEF"/>
    <property type="match status" value="1"/>
</dbReference>
<organism evidence="2">
    <name type="scientific">marine sediment metagenome</name>
    <dbReference type="NCBI Taxonomy" id="412755"/>
    <lineage>
        <taxon>unclassified sequences</taxon>
        <taxon>metagenomes</taxon>
        <taxon>ecological metagenomes</taxon>
    </lineage>
</organism>
<name>A0A0F9MD71_9ZZZZ</name>
<dbReference type="SMART" id="SM00052">
    <property type="entry name" value="EAL"/>
    <property type="match status" value="1"/>
</dbReference>
<sequence>RYQFYKQEMNQHVQRALHLESQLTKAYQEEEFCNYYQPIINAKSQKTEGFEVLLRWPENKLVQTQEFSLAAEGIGLITKIMLQTFARALLELKEWRKASPHLYLSINLSALDFEFEDLVPEIRNALNHAQVSSEAIVFEITESVLMRDSHQALQSMEQLKKLGCKLYMDDFGTGYASLTYLKRFPIDVLKIDRSFVEDIGIDSDDEAIIQSTLALAHSLGKECVAEGVESSHQLTFLKARGCKHFQGYLFSKPVPNNEVLALINRDWSDIFNQ</sequence>
<dbReference type="Pfam" id="PF00563">
    <property type="entry name" value="EAL"/>
    <property type="match status" value="1"/>
</dbReference>
<feature type="domain" description="EAL" evidence="1">
    <location>
        <begin position="16"/>
        <end position="267"/>
    </location>
</feature>
<dbReference type="SUPFAM" id="SSF141868">
    <property type="entry name" value="EAL domain-like"/>
    <property type="match status" value="1"/>
</dbReference>
<dbReference type="CDD" id="cd01948">
    <property type="entry name" value="EAL"/>
    <property type="match status" value="1"/>
</dbReference>
<dbReference type="Gene3D" id="3.20.20.450">
    <property type="entry name" value="EAL domain"/>
    <property type="match status" value="1"/>
</dbReference>
<feature type="non-terminal residue" evidence="2">
    <location>
        <position position="1"/>
    </location>
</feature>
<dbReference type="PROSITE" id="PS50883">
    <property type="entry name" value="EAL"/>
    <property type="match status" value="1"/>
</dbReference>
<protein>
    <recommendedName>
        <fullName evidence="1">EAL domain-containing protein</fullName>
    </recommendedName>
</protein>
<reference evidence="2" key="1">
    <citation type="journal article" date="2015" name="Nature">
        <title>Complex archaea that bridge the gap between prokaryotes and eukaryotes.</title>
        <authorList>
            <person name="Spang A."/>
            <person name="Saw J.H."/>
            <person name="Jorgensen S.L."/>
            <person name="Zaremba-Niedzwiedzka K."/>
            <person name="Martijn J."/>
            <person name="Lind A.E."/>
            <person name="van Eijk R."/>
            <person name="Schleper C."/>
            <person name="Guy L."/>
            <person name="Ettema T.J."/>
        </authorList>
    </citation>
    <scope>NUCLEOTIDE SEQUENCE</scope>
</reference>
<evidence type="ECO:0000313" key="2">
    <source>
        <dbReference type="EMBL" id="KKM97281.1"/>
    </source>
</evidence>
<evidence type="ECO:0000259" key="1">
    <source>
        <dbReference type="PROSITE" id="PS50883"/>
    </source>
</evidence>
<dbReference type="InterPro" id="IPR001633">
    <property type="entry name" value="EAL_dom"/>
</dbReference>
<dbReference type="GO" id="GO:0071111">
    <property type="term" value="F:cyclic-guanylate-specific phosphodiesterase activity"/>
    <property type="evidence" value="ECO:0007669"/>
    <property type="project" value="InterPro"/>
</dbReference>
<dbReference type="PANTHER" id="PTHR33121:SF79">
    <property type="entry name" value="CYCLIC DI-GMP PHOSPHODIESTERASE PDED-RELATED"/>
    <property type="match status" value="1"/>
</dbReference>
<proteinExistence type="predicted"/>
<dbReference type="InterPro" id="IPR050706">
    <property type="entry name" value="Cyclic-di-GMP_PDE-like"/>
</dbReference>
<gene>
    <name evidence="2" type="ORF">LCGC14_1169700</name>
</gene>
<comment type="caution">
    <text evidence="2">The sequence shown here is derived from an EMBL/GenBank/DDBJ whole genome shotgun (WGS) entry which is preliminary data.</text>
</comment>
<dbReference type="InterPro" id="IPR035919">
    <property type="entry name" value="EAL_sf"/>
</dbReference>